<comment type="caution">
    <text evidence="1">The sequence shown here is derived from an EMBL/GenBank/DDBJ whole genome shotgun (WGS) entry which is preliminary data.</text>
</comment>
<dbReference type="EMBL" id="NBSK02000003">
    <property type="protein sequence ID" value="KAJ0217154.1"/>
    <property type="molecule type" value="Genomic_DNA"/>
</dbReference>
<keyword evidence="2" id="KW-1185">Reference proteome</keyword>
<sequence length="223" mass="24943">MQGSEIAAYTSRFNDLANLFLGMVPSEDKKIERYIWGLTSPLQGLVTASEPSTFDSAKQLAYQLTEQCIRQGTMDPPVEKNYARSAKRKFYGKSKGDSKHHKAEPELVVVYAAITNTPTLAKSYTRTQPHCIECNFHHIGNCMVVICNKGNMRGHISRYYRKSLTITVGGTRNCFECNQLGLFKKDYPKLMNQGGNGRVLMITTGDALLEPPVVIGMFHINNV</sequence>
<evidence type="ECO:0008006" key="3">
    <source>
        <dbReference type="Google" id="ProtNLM"/>
    </source>
</evidence>
<dbReference type="AlphaFoldDB" id="A0A9R1W4T2"/>
<evidence type="ECO:0000313" key="2">
    <source>
        <dbReference type="Proteomes" id="UP000235145"/>
    </source>
</evidence>
<name>A0A9R1W4T2_LACSA</name>
<accession>A0A9R1W4T2</accession>
<organism evidence="1 2">
    <name type="scientific">Lactuca sativa</name>
    <name type="common">Garden lettuce</name>
    <dbReference type="NCBI Taxonomy" id="4236"/>
    <lineage>
        <taxon>Eukaryota</taxon>
        <taxon>Viridiplantae</taxon>
        <taxon>Streptophyta</taxon>
        <taxon>Embryophyta</taxon>
        <taxon>Tracheophyta</taxon>
        <taxon>Spermatophyta</taxon>
        <taxon>Magnoliopsida</taxon>
        <taxon>eudicotyledons</taxon>
        <taxon>Gunneridae</taxon>
        <taxon>Pentapetalae</taxon>
        <taxon>asterids</taxon>
        <taxon>campanulids</taxon>
        <taxon>Asterales</taxon>
        <taxon>Asteraceae</taxon>
        <taxon>Cichorioideae</taxon>
        <taxon>Cichorieae</taxon>
        <taxon>Lactucinae</taxon>
        <taxon>Lactuca</taxon>
    </lineage>
</organism>
<reference evidence="1 2" key="1">
    <citation type="journal article" date="2017" name="Nat. Commun.">
        <title>Genome assembly with in vitro proximity ligation data and whole-genome triplication in lettuce.</title>
        <authorList>
            <person name="Reyes-Chin-Wo S."/>
            <person name="Wang Z."/>
            <person name="Yang X."/>
            <person name="Kozik A."/>
            <person name="Arikit S."/>
            <person name="Song C."/>
            <person name="Xia L."/>
            <person name="Froenicke L."/>
            <person name="Lavelle D.O."/>
            <person name="Truco M.J."/>
            <person name="Xia R."/>
            <person name="Zhu S."/>
            <person name="Xu C."/>
            <person name="Xu H."/>
            <person name="Xu X."/>
            <person name="Cox K."/>
            <person name="Korf I."/>
            <person name="Meyers B.C."/>
            <person name="Michelmore R.W."/>
        </authorList>
    </citation>
    <scope>NUCLEOTIDE SEQUENCE [LARGE SCALE GENOMIC DNA]</scope>
    <source>
        <strain evidence="2">cv. Salinas</strain>
        <tissue evidence="1">Seedlings</tissue>
    </source>
</reference>
<protein>
    <recommendedName>
        <fullName evidence="3">Retrotransposon gag domain-containing protein</fullName>
    </recommendedName>
</protein>
<evidence type="ECO:0000313" key="1">
    <source>
        <dbReference type="EMBL" id="KAJ0217154.1"/>
    </source>
</evidence>
<proteinExistence type="predicted"/>
<dbReference type="Proteomes" id="UP000235145">
    <property type="component" value="Unassembled WGS sequence"/>
</dbReference>
<gene>
    <name evidence="1" type="ORF">LSAT_V11C300141710</name>
</gene>